<name>A0A8S3ZW97_9EUPU</name>
<evidence type="ECO:0000313" key="1">
    <source>
        <dbReference type="EMBL" id="CAG5132272.1"/>
    </source>
</evidence>
<protein>
    <submittedName>
        <fullName evidence="1">Uncharacterized protein</fullName>
    </submittedName>
</protein>
<comment type="caution">
    <text evidence="1">The sequence shown here is derived from an EMBL/GenBank/DDBJ whole genome shotgun (WGS) entry which is preliminary data.</text>
</comment>
<dbReference type="OrthoDB" id="9979223at2759"/>
<evidence type="ECO:0000313" key="2">
    <source>
        <dbReference type="Proteomes" id="UP000678393"/>
    </source>
</evidence>
<proteinExistence type="predicted"/>
<dbReference type="EMBL" id="CAJHNH020005217">
    <property type="protein sequence ID" value="CAG5132272.1"/>
    <property type="molecule type" value="Genomic_DNA"/>
</dbReference>
<reference evidence="1" key="1">
    <citation type="submission" date="2021-04" db="EMBL/GenBank/DDBJ databases">
        <authorList>
            <consortium name="Molecular Ecology Group"/>
        </authorList>
    </citation>
    <scope>NUCLEOTIDE SEQUENCE</scope>
</reference>
<dbReference type="Proteomes" id="UP000678393">
    <property type="component" value="Unassembled WGS sequence"/>
</dbReference>
<organism evidence="1 2">
    <name type="scientific">Candidula unifasciata</name>
    <dbReference type="NCBI Taxonomy" id="100452"/>
    <lineage>
        <taxon>Eukaryota</taxon>
        <taxon>Metazoa</taxon>
        <taxon>Spiralia</taxon>
        <taxon>Lophotrochozoa</taxon>
        <taxon>Mollusca</taxon>
        <taxon>Gastropoda</taxon>
        <taxon>Heterobranchia</taxon>
        <taxon>Euthyneura</taxon>
        <taxon>Panpulmonata</taxon>
        <taxon>Eupulmonata</taxon>
        <taxon>Stylommatophora</taxon>
        <taxon>Helicina</taxon>
        <taxon>Helicoidea</taxon>
        <taxon>Geomitridae</taxon>
        <taxon>Candidula</taxon>
    </lineage>
</organism>
<gene>
    <name evidence="1" type="ORF">CUNI_LOCUS17830</name>
</gene>
<dbReference type="AlphaFoldDB" id="A0A8S3ZW97"/>
<accession>A0A8S3ZW97</accession>
<keyword evidence="2" id="KW-1185">Reference proteome</keyword>
<sequence length="326" mass="36545">MAFREQDGSLHNSIATVRCGIQDILQSGNYYVTEEIAREMSVINHVLEHLSLDNTFLATSKEWQQNPGNYTPSQTYQHLSGALAAVNQVAATLDTMKQHFCNENIAGKQENQLREIHQWAISSLKNSQKTLEPYAYDSADRIKQFGDTLGVTDRYTSYRQNLTRGTRDPFRMQTSWMDKAGELGLMNKLTRSHATSGSPTLEKHFENRTVQFVGEPSTEFSEFGGVPPANIGVLKKQIRYGMTNPPMRVTRVDCAAEQSTHTCQQVVSSEQAESVPKLAEVIANEICLTFLLGFLSSRGLKTQRFHVNISRKYISPVTSVDCDLSP</sequence>